<dbReference type="KEGG" id="cnk:EG343_00410"/>
<protein>
    <recommendedName>
        <fullName evidence="3">Trimeric autotransporter adhesin YadA-like head domain-containing protein</fullName>
    </recommendedName>
</protein>
<evidence type="ECO:0000313" key="1">
    <source>
        <dbReference type="EMBL" id="AZA89200.1"/>
    </source>
</evidence>
<dbReference type="Gene3D" id="2.150.10.10">
    <property type="entry name" value="Serralysin-like metalloprotease, C-terminal"/>
    <property type="match status" value="1"/>
</dbReference>
<proteinExistence type="predicted"/>
<organism evidence="1 2">
    <name type="scientific">Chryseobacterium nakagawai</name>
    <dbReference type="NCBI Taxonomy" id="1241982"/>
    <lineage>
        <taxon>Bacteria</taxon>
        <taxon>Pseudomonadati</taxon>
        <taxon>Bacteroidota</taxon>
        <taxon>Flavobacteriia</taxon>
        <taxon>Flavobacteriales</taxon>
        <taxon>Weeksellaceae</taxon>
        <taxon>Chryseobacterium group</taxon>
        <taxon>Chryseobacterium</taxon>
    </lineage>
</organism>
<dbReference type="AlphaFoldDB" id="A0AAD0YHG6"/>
<evidence type="ECO:0008006" key="3">
    <source>
        <dbReference type="Google" id="ProtNLM"/>
    </source>
</evidence>
<dbReference type="EMBL" id="CP033923">
    <property type="protein sequence ID" value="AZA89200.1"/>
    <property type="molecule type" value="Genomic_DNA"/>
</dbReference>
<reference evidence="1 2" key="1">
    <citation type="submission" date="2018-11" db="EMBL/GenBank/DDBJ databases">
        <title>Proposal to divide the Flavobacteriaceae and reorganize its genera based on Amino Acid Identity values calculated from whole genome sequences.</title>
        <authorList>
            <person name="Nicholson A.C."/>
            <person name="Gulvik C.A."/>
            <person name="Whitney A.M."/>
            <person name="Humrighouse B.W."/>
            <person name="Bell M."/>
            <person name="Holmes B."/>
            <person name="Steigerwalt A.G."/>
            <person name="Villarma A."/>
            <person name="Sheth M."/>
            <person name="Batra D."/>
            <person name="Pryor J."/>
            <person name="Bernardet J.-F."/>
            <person name="Hugo C."/>
            <person name="Kampfer P."/>
            <person name="Newman J."/>
            <person name="McQuiston J.R."/>
        </authorList>
    </citation>
    <scope>NUCLEOTIDE SEQUENCE [LARGE SCALE GENOMIC DNA]</scope>
    <source>
        <strain evidence="1 2">G0041</strain>
    </source>
</reference>
<dbReference type="InterPro" id="IPR011049">
    <property type="entry name" value="Serralysin-like_metalloprot_C"/>
</dbReference>
<evidence type="ECO:0000313" key="2">
    <source>
        <dbReference type="Proteomes" id="UP000278288"/>
    </source>
</evidence>
<sequence length="351" mass="37713">MKLFLLTTLHLSPLMLCQVGINTDHPKASLHIESPANTLVKGLIIPGITSLEAYTMPVTEEHNTMLVYIKDGSKNTASEKMKYVYYPGYYYWNQSSWIPLSSALVQTKGSIQNDEYSSAFRLFKNINSSNYGALGNNAVDLSYAYTSSNRGATGINSFATGIMNISSGERSAVFGGFNTASGSNSMSWGGNLISQIGNTASGSNSTAWGLQTQASGVLSTAFGNKTRAYSGYETTFGAYNTSYIPIAEKYDNQFTEAYQNSNRLLVIGNGISGIGNDAFTILKNGKIGIGINNFETTASDSKVQVKGSIKINAENSTLGTNTCNTANLGKIIFVEDNFYGCKSTGWVILNS</sequence>
<gene>
    <name evidence="1" type="ORF">EG343_00410</name>
</gene>
<dbReference type="Proteomes" id="UP000278288">
    <property type="component" value="Chromosome"/>
</dbReference>
<accession>A0AAD0YHG6</accession>
<dbReference type="SUPFAM" id="SSF101967">
    <property type="entry name" value="Adhesin YadA, collagen-binding domain"/>
    <property type="match status" value="1"/>
</dbReference>
<dbReference type="RefSeq" id="WP_123855679.1">
    <property type="nucleotide sequence ID" value="NZ_CP033923.1"/>
</dbReference>
<keyword evidence="2" id="KW-1185">Reference proteome</keyword>
<name>A0AAD0YHG6_CHRNA</name>